<gene>
    <name evidence="2" type="ORF">BECKTC1821D_GA0114238_11446</name>
</gene>
<accession>A0A450ZDQ0</accession>
<proteinExistence type="predicted"/>
<reference evidence="2" key="1">
    <citation type="submission" date="2019-02" db="EMBL/GenBank/DDBJ databases">
        <authorList>
            <person name="Gruber-Vodicka R. H."/>
            <person name="Seah K. B. B."/>
        </authorList>
    </citation>
    <scope>NUCLEOTIDE SEQUENCE</scope>
    <source>
        <strain evidence="2">BECK_BZ123</strain>
    </source>
</reference>
<name>A0A450ZDQ0_9GAMM</name>
<feature type="compositionally biased region" description="Polar residues" evidence="1">
    <location>
        <begin position="1"/>
        <end position="12"/>
    </location>
</feature>
<evidence type="ECO:0000256" key="1">
    <source>
        <dbReference type="SAM" id="MobiDB-lite"/>
    </source>
</evidence>
<protein>
    <submittedName>
        <fullName evidence="2">Uncharacterized protein</fullName>
    </submittedName>
</protein>
<dbReference type="AlphaFoldDB" id="A0A450ZDQ0"/>
<sequence length="68" mass="7249">MPETGTSVNGGNRSPRGNGEGVVQTSLLPNTCSFLFAPCELVDEFFESVLAPRDVWAARGQHPCCPPT</sequence>
<organism evidence="2">
    <name type="scientific">Candidatus Kentrum sp. TC</name>
    <dbReference type="NCBI Taxonomy" id="2126339"/>
    <lineage>
        <taxon>Bacteria</taxon>
        <taxon>Pseudomonadati</taxon>
        <taxon>Pseudomonadota</taxon>
        <taxon>Gammaproteobacteria</taxon>
        <taxon>Candidatus Kentrum</taxon>
    </lineage>
</organism>
<dbReference type="EMBL" id="CAADFS010000144">
    <property type="protein sequence ID" value="VFK51887.1"/>
    <property type="molecule type" value="Genomic_DNA"/>
</dbReference>
<evidence type="ECO:0000313" key="2">
    <source>
        <dbReference type="EMBL" id="VFK51887.1"/>
    </source>
</evidence>
<feature type="region of interest" description="Disordered" evidence="1">
    <location>
        <begin position="1"/>
        <end position="22"/>
    </location>
</feature>